<keyword evidence="1" id="KW-0472">Membrane</keyword>
<proteinExistence type="predicted"/>
<name>A0A0Q9YSW8_9GAMM</name>
<feature type="transmembrane region" description="Helical" evidence="1">
    <location>
        <begin position="56"/>
        <end position="78"/>
    </location>
</feature>
<evidence type="ECO:0000313" key="3">
    <source>
        <dbReference type="EMBL" id="MCS5708487.1"/>
    </source>
</evidence>
<comment type="caution">
    <text evidence="2">The sequence shown here is derived from an EMBL/GenBank/DDBJ whole genome shotgun (WGS) entry which is preliminary data.</text>
</comment>
<evidence type="ECO:0000313" key="2">
    <source>
        <dbReference type="EMBL" id="KRG19934.1"/>
    </source>
</evidence>
<evidence type="ECO:0000256" key="1">
    <source>
        <dbReference type="SAM" id="Phobius"/>
    </source>
</evidence>
<organism evidence="2">
    <name type="scientific">Candidatus Berkiella cookevillensis</name>
    <dbReference type="NCBI Taxonomy" id="437022"/>
    <lineage>
        <taxon>Bacteria</taxon>
        <taxon>Pseudomonadati</taxon>
        <taxon>Pseudomonadota</taxon>
        <taxon>Gammaproteobacteria</taxon>
        <taxon>Candidatus Berkiellales</taxon>
        <taxon>Candidatus Berkiellaceae</taxon>
        <taxon>Candidatus Berkiella</taxon>
    </lineage>
</organism>
<evidence type="ECO:0000313" key="4">
    <source>
        <dbReference type="Proteomes" id="UP000051494"/>
    </source>
</evidence>
<gene>
    <name evidence="2" type="ORF">CC99x_00155</name>
    <name evidence="3" type="ORF">CC99x_006150</name>
</gene>
<dbReference type="AlphaFoldDB" id="A0A0Q9YSW8"/>
<keyword evidence="1" id="KW-0812">Transmembrane</keyword>
<dbReference type="Proteomes" id="UP000051494">
    <property type="component" value="Unassembled WGS sequence"/>
</dbReference>
<dbReference type="EMBL" id="LKHV02000001">
    <property type="protein sequence ID" value="MCS5708487.1"/>
    <property type="molecule type" value="Genomic_DNA"/>
</dbReference>
<dbReference type="EMBL" id="LKHV01000001">
    <property type="protein sequence ID" value="KRG19934.1"/>
    <property type="molecule type" value="Genomic_DNA"/>
</dbReference>
<reference evidence="2" key="1">
    <citation type="submission" date="2015-09" db="EMBL/GenBank/DDBJ databases">
        <title>Draft Genome Sequences of Two Novel Amoeba-resistant Intranuclear Bacteria, Candidatus Berkiella cookevillensis and Candidatus Berkiella aquae.</title>
        <authorList>
            <person name="Mehari Y.T."/>
            <person name="Arivett B.A."/>
            <person name="Farone A.L."/>
            <person name="Gunderson J.H."/>
            <person name="Farone M.B."/>
        </authorList>
    </citation>
    <scope>NUCLEOTIDE SEQUENCE [LARGE SCALE GENOMIC DNA]</scope>
    <source>
        <strain evidence="2">CC99</strain>
    </source>
</reference>
<dbReference type="RefSeq" id="WP_057622645.1">
    <property type="nucleotide sequence ID" value="NZ_LKHV02000001.1"/>
</dbReference>
<feature type="transmembrane region" description="Helical" evidence="1">
    <location>
        <begin position="29"/>
        <end position="49"/>
    </location>
</feature>
<keyword evidence="1" id="KW-1133">Transmembrane helix</keyword>
<dbReference type="STRING" id="437022.CC99x_00155"/>
<sequence length="99" mass="10129">MYELNKNQSALVSGGLYSYIAQSWNENEAIAGGAIAGVVGAGLGGIFCASGAALQIVTSVAIGGITGFGIGYGATMLMNSSTVNNMWYDFNYNSIIFAA</sequence>
<keyword evidence="4" id="KW-1185">Reference proteome</keyword>
<reference evidence="3" key="2">
    <citation type="journal article" date="2016" name="Genome Announc.">
        <title>Draft Genome Sequences of Two Novel Amoeba-Resistant Intranuclear Bacteria, 'Candidatus Berkiella cookevillensis' and 'Candidatus Berkiella aquae'.</title>
        <authorList>
            <person name="Mehari Y.T."/>
            <person name="Arivett B.A."/>
            <person name="Farone A.L."/>
            <person name="Gunderson J.H."/>
            <person name="Farone M.B."/>
        </authorList>
    </citation>
    <scope>NUCLEOTIDE SEQUENCE</scope>
    <source>
        <strain evidence="3">CC99</strain>
    </source>
</reference>
<protein>
    <submittedName>
        <fullName evidence="2">Uncharacterized protein</fullName>
    </submittedName>
</protein>
<accession>A0A0Q9YSW8</accession>
<reference evidence="3" key="3">
    <citation type="submission" date="2021-06" db="EMBL/GenBank/DDBJ databases">
        <title>Genomic Description and Analysis of Intracellular Bacteria, Candidatus Berkiella cookevillensis and Candidatus Berkiella aquae.</title>
        <authorList>
            <person name="Kidane D.T."/>
            <person name="Mehari Y.T."/>
            <person name="Rice F.C."/>
            <person name="Arivett B.A."/>
            <person name="Farone A.L."/>
            <person name="Berk S.G."/>
            <person name="Farone M.B."/>
        </authorList>
    </citation>
    <scope>NUCLEOTIDE SEQUENCE</scope>
    <source>
        <strain evidence="3">CC99</strain>
    </source>
</reference>